<reference evidence="1 2" key="1">
    <citation type="journal article" date="2012" name="Genome Biol.">
        <title>Sequencing three crocodilian genomes to illuminate the evolution of archosaurs and amniotes.</title>
        <authorList>
            <person name="St John J.A."/>
            <person name="Braun E.L."/>
            <person name="Isberg S.R."/>
            <person name="Miles L.G."/>
            <person name="Chong A.Y."/>
            <person name="Gongora J."/>
            <person name="Dalzell P."/>
            <person name="Moran C."/>
            <person name="Bed'hom B."/>
            <person name="Abzhanov A."/>
            <person name="Burgess S.C."/>
            <person name="Cooksey A.M."/>
            <person name="Castoe T.A."/>
            <person name="Crawford N.G."/>
            <person name="Densmore L.D."/>
            <person name="Drew J.C."/>
            <person name="Edwards S.V."/>
            <person name="Faircloth B.C."/>
            <person name="Fujita M.K."/>
            <person name="Greenwold M.J."/>
            <person name="Hoffmann F.G."/>
            <person name="Howard J.M."/>
            <person name="Iguchi T."/>
            <person name="Janes D.E."/>
            <person name="Khan S.Y."/>
            <person name="Kohno S."/>
            <person name="de Koning A.J."/>
            <person name="Lance S.L."/>
            <person name="McCarthy F.M."/>
            <person name="McCormack J.E."/>
            <person name="Merchant M.E."/>
            <person name="Peterson D.G."/>
            <person name="Pollock D.D."/>
            <person name="Pourmand N."/>
            <person name="Raney B.J."/>
            <person name="Roessler K.A."/>
            <person name="Sanford J.R."/>
            <person name="Sawyer R.H."/>
            <person name="Schmidt C.J."/>
            <person name="Triplett E.W."/>
            <person name="Tuberville T.D."/>
            <person name="Venegas-Anaya M."/>
            <person name="Howard J.T."/>
            <person name="Jarvis E.D."/>
            <person name="Guillette L.J.Jr."/>
            <person name="Glenn T.C."/>
            <person name="Green R.E."/>
            <person name="Ray D.A."/>
        </authorList>
    </citation>
    <scope>NUCLEOTIDE SEQUENCE [LARGE SCALE GENOMIC DNA]</scope>
    <source>
        <strain evidence="1">KSC_2009_1</strain>
    </source>
</reference>
<organism evidence="1 2">
    <name type="scientific">Alligator mississippiensis</name>
    <name type="common">American alligator</name>
    <dbReference type="NCBI Taxonomy" id="8496"/>
    <lineage>
        <taxon>Eukaryota</taxon>
        <taxon>Metazoa</taxon>
        <taxon>Chordata</taxon>
        <taxon>Craniata</taxon>
        <taxon>Vertebrata</taxon>
        <taxon>Euteleostomi</taxon>
        <taxon>Archelosauria</taxon>
        <taxon>Archosauria</taxon>
        <taxon>Crocodylia</taxon>
        <taxon>Alligatoridae</taxon>
        <taxon>Alligatorinae</taxon>
        <taxon>Alligator</taxon>
    </lineage>
</organism>
<dbReference type="EMBL" id="AKHW03003826">
    <property type="protein sequence ID" value="KYO32966.1"/>
    <property type="molecule type" value="Genomic_DNA"/>
</dbReference>
<protein>
    <submittedName>
        <fullName evidence="1">Uncharacterized protein</fullName>
    </submittedName>
</protein>
<sequence>MNEGLMLNIEGHSVEHWNPSALDWIPISIQMEDNRSFKSPWANLFARCASRSHHVAKVWRTKKSSCKRKNRIRINTGPYGRQ</sequence>
<dbReference type="AlphaFoldDB" id="A0A151N850"/>
<keyword evidence="2" id="KW-1185">Reference proteome</keyword>
<proteinExistence type="predicted"/>
<evidence type="ECO:0000313" key="1">
    <source>
        <dbReference type="EMBL" id="KYO32966.1"/>
    </source>
</evidence>
<comment type="caution">
    <text evidence="1">The sequence shown here is derived from an EMBL/GenBank/DDBJ whole genome shotgun (WGS) entry which is preliminary data.</text>
</comment>
<accession>A0A151N850</accession>
<gene>
    <name evidence="1" type="ORF">Y1Q_0011290</name>
</gene>
<evidence type="ECO:0000313" key="2">
    <source>
        <dbReference type="Proteomes" id="UP000050525"/>
    </source>
</evidence>
<name>A0A151N850_ALLMI</name>
<dbReference type="Proteomes" id="UP000050525">
    <property type="component" value="Unassembled WGS sequence"/>
</dbReference>